<name>A0ABN7UGU6_GIGMA</name>
<keyword evidence="2" id="KW-1185">Reference proteome</keyword>
<dbReference type="EMBL" id="CAJVQB010002971">
    <property type="protein sequence ID" value="CAG8593430.1"/>
    <property type="molecule type" value="Genomic_DNA"/>
</dbReference>
<proteinExistence type="predicted"/>
<comment type="caution">
    <text evidence="1">The sequence shown here is derived from an EMBL/GenBank/DDBJ whole genome shotgun (WGS) entry which is preliminary data.</text>
</comment>
<protein>
    <submittedName>
        <fullName evidence="1">31733_t:CDS:1</fullName>
    </submittedName>
</protein>
<reference evidence="1 2" key="1">
    <citation type="submission" date="2021-06" db="EMBL/GenBank/DDBJ databases">
        <authorList>
            <person name="Kallberg Y."/>
            <person name="Tangrot J."/>
            <person name="Rosling A."/>
        </authorList>
    </citation>
    <scope>NUCLEOTIDE SEQUENCE [LARGE SCALE GENOMIC DNA]</scope>
    <source>
        <strain evidence="1 2">120-4 pot B 10/14</strain>
    </source>
</reference>
<accession>A0ABN7UGU6</accession>
<evidence type="ECO:0000313" key="2">
    <source>
        <dbReference type="Proteomes" id="UP000789901"/>
    </source>
</evidence>
<organism evidence="1 2">
    <name type="scientific">Gigaspora margarita</name>
    <dbReference type="NCBI Taxonomy" id="4874"/>
    <lineage>
        <taxon>Eukaryota</taxon>
        <taxon>Fungi</taxon>
        <taxon>Fungi incertae sedis</taxon>
        <taxon>Mucoromycota</taxon>
        <taxon>Glomeromycotina</taxon>
        <taxon>Glomeromycetes</taxon>
        <taxon>Diversisporales</taxon>
        <taxon>Gigasporaceae</taxon>
        <taxon>Gigaspora</taxon>
    </lineage>
</organism>
<sequence length="128" mass="14934">MKLTAEYVILKEELETLQIDDLLTAENINLKEELEILTVKNFSLGEELTSAKVKLNEYAYFYKQAIEVLNHKNALIQKYANNLKKQDNKIISLEQTRRYLKAKLNDKNLVTSNNLDKKTLDRVYKIGL</sequence>
<gene>
    <name evidence="1" type="ORF">GMARGA_LOCUS6521</name>
</gene>
<dbReference type="Proteomes" id="UP000789901">
    <property type="component" value="Unassembled WGS sequence"/>
</dbReference>
<evidence type="ECO:0000313" key="1">
    <source>
        <dbReference type="EMBL" id="CAG8593430.1"/>
    </source>
</evidence>